<feature type="region of interest" description="Disordered" evidence="3">
    <location>
        <begin position="16"/>
        <end position="66"/>
    </location>
</feature>
<accession>A0A061SNR0</accession>
<evidence type="ECO:0000256" key="2">
    <source>
        <dbReference type="ARBA" id="ARBA00022837"/>
    </source>
</evidence>
<evidence type="ECO:0000259" key="4">
    <source>
        <dbReference type="PROSITE" id="PS50222"/>
    </source>
</evidence>
<dbReference type="InterPro" id="IPR018247">
    <property type="entry name" value="EF_Hand_1_Ca_BS"/>
</dbReference>
<dbReference type="FunFam" id="1.10.238.10:FF:000001">
    <property type="entry name" value="Calmodulin 1"/>
    <property type="match status" value="1"/>
</dbReference>
<dbReference type="GO" id="GO:0005509">
    <property type="term" value="F:calcium ion binding"/>
    <property type="evidence" value="ECO:0007669"/>
    <property type="project" value="InterPro"/>
</dbReference>
<evidence type="ECO:0000313" key="5">
    <source>
        <dbReference type="EMBL" id="JAC84684.1"/>
    </source>
</evidence>
<organism evidence="5">
    <name type="scientific">Tetraselmis sp. GSL018</name>
    <dbReference type="NCBI Taxonomy" id="582737"/>
    <lineage>
        <taxon>Eukaryota</taxon>
        <taxon>Viridiplantae</taxon>
        <taxon>Chlorophyta</taxon>
        <taxon>core chlorophytes</taxon>
        <taxon>Chlorodendrophyceae</taxon>
        <taxon>Chlorodendrales</taxon>
        <taxon>Chlorodendraceae</taxon>
        <taxon>Tetraselmis</taxon>
    </lineage>
</organism>
<feature type="domain" description="EF-hand" evidence="4">
    <location>
        <begin position="274"/>
        <end position="309"/>
    </location>
</feature>
<dbReference type="PROSITE" id="PS50222">
    <property type="entry name" value="EF_HAND_2"/>
    <property type="match status" value="3"/>
</dbReference>
<dbReference type="InterPro" id="IPR002048">
    <property type="entry name" value="EF_hand_dom"/>
</dbReference>
<name>A0A061SNR0_9CHLO</name>
<evidence type="ECO:0000256" key="3">
    <source>
        <dbReference type="SAM" id="MobiDB-lite"/>
    </source>
</evidence>
<dbReference type="Gene3D" id="1.10.238.10">
    <property type="entry name" value="EF-hand"/>
    <property type="match status" value="2"/>
</dbReference>
<dbReference type="SMART" id="SM00054">
    <property type="entry name" value="EFh"/>
    <property type="match status" value="4"/>
</dbReference>
<dbReference type="InterPro" id="IPR050145">
    <property type="entry name" value="Centrin_CML-like"/>
</dbReference>
<keyword evidence="2" id="KW-0106">Calcium</keyword>
<feature type="domain" description="EF-hand" evidence="4">
    <location>
        <begin position="238"/>
        <end position="273"/>
    </location>
</feature>
<sequence length="333" mass="37428">MTSDRKVLFENYVEMGTVSGQKKSAASIHQEPETHQMSHQALSISERGPRPPDPPGVSRRFRRTSSTVERAVKQLRSLPSHVGFLFRLKQLHKQQHESTGHEAPCQSHPGSNVISSGLRERQEIGIRVDSLSQEEIIGQRRADRVARERREEVPERLRAVISKAELDILQQLFEHADTDGSGCIGLGELPQMLRVLGLNPIEFTVSQLLKDFDVTRDGELNFGEFVSLWYAYREEGVTEDTSLEIAFSVFDRDESGAIDIEEFCTAMSEMGDLLSRDEIEHFFQLVDPDRTGRLTRQAFMESCGSKAAYAKSRFAYKDGGNRLACAPPSQDAS</sequence>
<evidence type="ECO:0000256" key="1">
    <source>
        <dbReference type="ARBA" id="ARBA00022737"/>
    </source>
</evidence>
<dbReference type="InterPro" id="IPR011992">
    <property type="entry name" value="EF-hand-dom_pair"/>
</dbReference>
<protein>
    <submittedName>
        <fullName evidence="5">Protein cal-isoform b</fullName>
    </submittedName>
</protein>
<dbReference type="SUPFAM" id="SSF47473">
    <property type="entry name" value="EF-hand"/>
    <property type="match status" value="1"/>
</dbReference>
<dbReference type="PANTHER" id="PTHR23050">
    <property type="entry name" value="CALCIUM BINDING PROTEIN"/>
    <property type="match status" value="1"/>
</dbReference>
<keyword evidence="1" id="KW-0677">Repeat</keyword>
<dbReference type="EMBL" id="GBEZ01000181">
    <property type="protein sequence ID" value="JAC84684.1"/>
    <property type="molecule type" value="Transcribed_RNA"/>
</dbReference>
<feature type="domain" description="EF-hand" evidence="4">
    <location>
        <begin position="164"/>
        <end position="199"/>
    </location>
</feature>
<dbReference type="AlphaFoldDB" id="A0A061SNR0"/>
<reference evidence="5" key="1">
    <citation type="submission" date="2014-05" db="EMBL/GenBank/DDBJ databases">
        <title>The transcriptome of the halophilic microalga Tetraselmis sp. GSL018 isolated from the Great Salt Lake, Utah.</title>
        <authorList>
            <person name="Jinkerson R.E."/>
            <person name="D'Adamo S."/>
            <person name="Posewitz M.C."/>
        </authorList>
    </citation>
    <scope>NUCLEOTIDE SEQUENCE</scope>
    <source>
        <strain evidence="5">GSL018</strain>
    </source>
</reference>
<proteinExistence type="predicted"/>
<gene>
    <name evidence="5" type="ORF">TSPGSL018_398</name>
</gene>
<dbReference type="PROSITE" id="PS00018">
    <property type="entry name" value="EF_HAND_1"/>
    <property type="match status" value="2"/>
</dbReference>
<dbReference type="Pfam" id="PF13499">
    <property type="entry name" value="EF-hand_7"/>
    <property type="match status" value="2"/>
</dbReference>